<organism evidence="1 2">
    <name type="scientific">Butyrivibrio fibrisolvens</name>
    <dbReference type="NCBI Taxonomy" id="831"/>
    <lineage>
        <taxon>Bacteria</taxon>
        <taxon>Bacillati</taxon>
        <taxon>Bacillota</taxon>
        <taxon>Clostridia</taxon>
        <taxon>Lachnospirales</taxon>
        <taxon>Lachnospiraceae</taxon>
        <taxon>Butyrivibrio</taxon>
    </lineage>
</organism>
<name>A0A1H9WNK8_BUTFI</name>
<dbReference type="InterPro" id="IPR052036">
    <property type="entry name" value="Hydrolase/PRTase-associated"/>
</dbReference>
<dbReference type="Pfam" id="PF05139">
    <property type="entry name" value="Erythro_esteras"/>
    <property type="match status" value="1"/>
</dbReference>
<proteinExistence type="predicted"/>
<evidence type="ECO:0000313" key="1">
    <source>
        <dbReference type="EMBL" id="SES35490.1"/>
    </source>
</evidence>
<accession>A0A1H9WNK8</accession>
<dbReference type="GO" id="GO:0046677">
    <property type="term" value="P:response to antibiotic"/>
    <property type="evidence" value="ECO:0007669"/>
    <property type="project" value="InterPro"/>
</dbReference>
<dbReference type="Gene3D" id="3.30.1870.10">
    <property type="entry name" value="EreA-like, domain 2"/>
    <property type="match status" value="1"/>
</dbReference>
<dbReference type="EMBL" id="FOGJ01000032">
    <property type="protein sequence ID" value="SES35490.1"/>
    <property type="molecule type" value="Genomic_DNA"/>
</dbReference>
<dbReference type="CDD" id="cd14728">
    <property type="entry name" value="Ere-like"/>
    <property type="match status" value="1"/>
</dbReference>
<dbReference type="Proteomes" id="UP000182584">
    <property type="component" value="Unassembled WGS sequence"/>
</dbReference>
<dbReference type="Gene3D" id="3.40.1660.10">
    <property type="entry name" value="EreA-like (biosynthetic domain)"/>
    <property type="match status" value="1"/>
</dbReference>
<reference evidence="1 2" key="1">
    <citation type="submission" date="2016-10" db="EMBL/GenBank/DDBJ databases">
        <authorList>
            <person name="de Groot N.N."/>
        </authorList>
    </citation>
    <scope>NUCLEOTIDE SEQUENCE [LARGE SCALE GENOMIC DNA]</scope>
    <source>
        <strain evidence="1 2">AR40</strain>
    </source>
</reference>
<dbReference type="InterPro" id="IPR007815">
    <property type="entry name" value="Emycin_Estase"/>
</dbReference>
<dbReference type="eggNOG" id="COG2312">
    <property type="taxonomic scope" value="Bacteria"/>
</dbReference>
<dbReference type="RefSeq" id="WP_143064095.1">
    <property type="nucleotide sequence ID" value="NZ_FOGJ01000032.1"/>
</dbReference>
<dbReference type="Gene3D" id="1.20.1440.30">
    <property type="entry name" value="Biosynthetic Protein domain"/>
    <property type="match status" value="1"/>
</dbReference>
<dbReference type="AlphaFoldDB" id="A0A1H9WNK8"/>
<dbReference type="PANTHER" id="PTHR31299:SF0">
    <property type="entry name" value="ESTERASE, PUTATIVE (AFU_ORTHOLOGUE AFUA_1G05850)-RELATED"/>
    <property type="match status" value="1"/>
</dbReference>
<dbReference type="OrthoDB" id="9810066at2"/>
<evidence type="ECO:0000313" key="2">
    <source>
        <dbReference type="Proteomes" id="UP000182584"/>
    </source>
</evidence>
<protein>
    <submittedName>
        <fullName evidence="1">Erythromycin esterase homolog</fullName>
    </submittedName>
</protein>
<sequence>MRRYRFVFMISTMVVVVFIALLSFLKYTNAFNDVKKIDGIEDVAQTFEEFEIPEGVRVVGIGEATHGNREFQLAKKAVLEKVVNEGEGRCICFEMATGDAAMINDAIHDKSSDLVQVIGKQSYPLYDTDEMVQLLKWMRDYNMTVPYEESLMFYGVDIQGAQTAITYMQELCDDDDTLFTLEEKEKLLSIKTETKDDYKADRDFFDKLFQRLSKEEGLKERQLSIVAKCVVLHIDAPDYDKDQEEFGKNRDIQMAQLLKDYSELEDARGYAQVVITAHNAHVMKGGSSVLPAADDDTMGDRIDALFEGSYFCIGTGFYEGNVNIHTAGTYEENYERKDHFYVSDDPFAYQARFFENGTYCLDFSKVTDENSSVYKKLHSYVFTGLVGEGYSPLNDLFNSHRTSMILADRYDALICYYEVTPIDPIDY</sequence>
<gene>
    <name evidence="1" type="ORF">SAMN04487884_13220</name>
</gene>
<dbReference type="PANTHER" id="PTHR31299">
    <property type="entry name" value="ESTERASE, PUTATIVE (AFU_ORTHOLOGUE AFUA_1G05850)-RELATED"/>
    <property type="match status" value="1"/>
</dbReference>
<dbReference type="SUPFAM" id="SSF159501">
    <property type="entry name" value="EreA/ChaN-like"/>
    <property type="match status" value="1"/>
</dbReference>